<dbReference type="InterPro" id="IPR016162">
    <property type="entry name" value="Ald_DH_N"/>
</dbReference>
<evidence type="ECO:0000256" key="4">
    <source>
        <dbReference type="RuleBase" id="RU003345"/>
    </source>
</evidence>
<dbReference type="PROSITE" id="PS00687">
    <property type="entry name" value="ALDEHYDE_DEHYDR_GLU"/>
    <property type="match status" value="1"/>
</dbReference>
<evidence type="ECO:0000256" key="1">
    <source>
        <dbReference type="ARBA" id="ARBA00009986"/>
    </source>
</evidence>
<dbReference type="GO" id="GO:0005829">
    <property type="term" value="C:cytosol"/>
    <property type="evidence" value="ECO:0007669"/>
    <property type="project" value="TreeGrafter"/>
</dbReference>
<dbReference type="SUPFAM" id="SSF53720">
    <property type="entry name" value="ALDH-like"/>
    <property type="match status" value="1"/>
</dbReference>
<dbReference type="Pfam" id="PF00171">
    <property type="entry name" value="Aldedh"/>
    <property type="match status" value="1"/>
</dbReference>
<dbReference type="Proteomes" id="UP000234752">
    <property type="component" value="Chromosome eg_1"/>
</dbReference>
<dbReference type="OrthoDB" id="9772584at2"/>
<dbReference type="InterPro" id="IPR016160">
    <property type="entry name" value="Ald_DH_CS_CYS"/>
</dbReference>
<dbReference type="Gene3D" id="3.40.309.10">
    <property type="entry name" value="Aldehyde Dehydrogenase, Chain A, domain 2"/>
    <property type="match status" value="1"/>
</dbReference>
<comment type="similarity">
    <text evidence="1 4">Belongs to the aldehyde dehydrogenase family.</text>
</comment>
<dbReference type="InterPro" id="IPR050740">
    <property type="entry name" value="Aldehyde_DH_Superfamily"/>
</dbReference>
<dbReference type="InterPro" id="IPR010102">
    <property type="entry name" value="Succ_semiAld_DH"/>
</dbReference>
<reference evidence="6 7" key="1">
    <citation type="submission" date="2017-12" db="EMBL/GenBank/DDBJ databases">
        <title>Genomes of bacteria within cyanobacterial aggregates.</title>
        <authorList>
            <person name="Cai H."/>
        </authorList>
    </citation>
    <scope>NUCLEOTIDE SEQUENCE [LARGE SCALE GENOMIC DNA]</scope>
    <source>
        <strain evidence="6 7">TH16</strain>
    </source>
</reference>
<dbReference type="Gene3D" id="3.40.605.10">
    <property type="entry name" value="Aldehyde Dehydrogenase, Chain A, domain 1"/>
    <property type="match status" value="1"/>
</dbReference>
<dbReference type="EMBL" id="CP025611">
    <property type="protein sequence ID" value="AUN29065.1"/>
    <property type="molecule type" value="Genomic_DNA"/>
</dbReference>
<keyword evidence="7" id="KW-1185">Reference proteome</keyword>
<gene>
    <name evidence="6" type="primary">gabD</name>
    <name evidence="6" type="ORF">C0V82_01460</name>
</gene>
<evidence type="ECO:0000313" key="7">
    <source>
        <dbReference type="Proteomes" id="UP000234752"/>
    </source>
</evidence>
<dbReference type="GO" id="GO:0009450">
    <property type="term" value="P:gamma-aminobutyric acid catabolic process"/>
    <property type="evidence" value="ECO:0007669"/>
    <property type="project" value="InterPro"/>
</dbReference>
<evidence type="ECO:0000256" key="2">
    <source>
        <dbReference type="ARBA" id="ARBA00023002"/>
    </source>
</evidence>
<evidence type="ECO:0000256" key="3">
    <source>
        <dbReference type="PROSITE-ProRule" id="PRU10007"/>
    </source>
</evidence>
<dbReference type="PANTHER" id="PTHR43353:SF5">
    <property type="entry name" value="SUCCINATE-SEMIALDEHYDE DEHYDROGENASE, MITOCHONDRIAL"/>
    <property type="match status" value="1"/>
</dbReference>
<evidence type="ECO:0000313" key="6">
    <source>
        <dbReference type="EMBL" id="AUN29065.1"/>
    </source>
</evidence>
<name>A0A2K9NA67_9PROT</name>
<accession>A0A2K9NA67</accession>
<dbReference type="InterPro" id="IPR029510">
    <property type="entry name" value="Ald_DH_CS_GLU"/>
</dbReference>
<dbReference type="PROSITE" id="PS00070">
    <property type="entry name" value="ALDEHYDE_DEHYDR_CYS"/>
    <property type="match status" value="1"/>
</dbReference>
<dbReference type="KEGG" id="ncb:C0V82_01460"/>
<dbReference type="InterPro" id="IPR016163">
    <property type="entry name" value="Ald_DH_C"/>
</dbReference>
<dbReference type="InterPro" id="IPR016161">
    <property type="entry name" value="Ald_DH/histidinol_DH"/>
</dbReference>
<keyword evidence="2 4" id="KW-0560">Oxidoreductase</keyword>
<protein>
    <submittedName>
        <fullName evidence="6">Succinate-semialdehyde dehydrogenase (NADP(+))</fullName>
        <ecNumber evidence="6">1.2.1.16</ecNumber>
    </submittedName>
</protein>
<dbReference type="FunFam" id="3.40.309.10:FF:000004">
    <property type="entry name" value="Succinate-semialdehyde dehydrogenase I"/>
    <property type="match status" value="1"/>
</dbReference>
<evidence type="ECO:0000259" key="5">
    <source>
        <dbReference type="Pfam" id="PF00171"/>
    </source>
</evidence>
<dbReference type="FunFam" id="3.40.605.10:FF:000005">
    <property type="entry name" value="Succinate-semialdehyde dehydrogenase I"/>
    <property type="match status" value="1"/>
</dbReference>
<dbReference type="NCBIfam" id="TIGR01780">
    <property type="entry name" value="SSADH"/>
    <property type="match status" value="1"/>
</dbReference>
<organism evidence="6 7">
    <name type="scientific">Niveispirillum cyanobacteriorum</name>
    <dbReference type="NCBI Taxonomy" id="1612173"/>
    <lineage>
        <taxon>Bacteria</taxon>
        <taxon>Pseudomonadati</taxon>
        <taxon>Pseudomonadota</taxon>
        <taxon>Alphaproteobacteria</taxon>
        <taxon>Rhodospirillales</taxon>
        <taxon>Azospirillaceae</taxon>
        <taxon>Niveispirillum</taxon>
    </lineage>
</organism>
<sequence>MPMSHPLLRQQCLINGVWQDAMDGATIAVSNPSTGDVLGSIPRAGRAETKAAIDAAHRAFLDWRTWTAADRANLMMKLHDAILADKAELGRLLTLEMGKPLAEAVGEVTLGAAYIRWFAEEARRVYGDVIPSPWKNRRLLAVREPVGVVGAITPWNFPNSMIARKLGAALAAGCTMVVKPATQTPYSALAIGVLAEQVGFPPGVLNIVTGSAAEIAAEMCENPLLRKITFTGSTSVGKALAAKAMAHMKRVSMELGGNAPFIVFDDADLDAAVAGAMLAKFRNTGQTCVCANRILVQSGIHDAFVERMATAVSAMKVGDGLQDGVVQGPLIDMAGVRKIEEHIADAVAKGARVVTGGARHALGGSFFQPTLITGATSDMAVARDETFAPLAPIFQFETEADALRMANDTEYGLASYVYTRDLGRAFRIMEGLDYGLVGINEGLITTEVAPFGGHKESGVGVEGSRHGIDDYTTLKYACIGGLG</sequence>
<dbReference type="EC" id="1.2.1.16" evidence="6"/>
<dbReference type="AlphaFoldDB" id="A0A2K9NA67"/>
<feature type="domain" description="Aldehyde dehydrogenase" evidence="5">
    <location>
        <begin position="18"/>
        <end position="475"/>
    </location>
</feature>
<dbReference type="PANTHER" id="PTHR43353">
    <property type="entry name" value="SUCCINATE-SEMIALDEHYDE DEHYDROGENASE, MITOCHONDRIAL"/>
    <property type="match status" value="1"/>
</dbReference>
<dbReference type="CDD" id="cd07103">
    <property type="entry name" value="ALDH_F5_SSADH_GabD"/>
    <property type="match status" value="1"/>
</dbReference>
<proteinExistence type="inferred from homology"/>
<feature type="active site" evidence="3">
    <location>
        <position position="254"/>
    </location>
</feature>
<dbReference type="GO" id="GO:0004777">
    <property type="term" value="F:succinate-semialdehyde dehydrogenase (NAD+) activity"/>
    <property type="evidence" value="ECO:0007669"/>
    <property type="project" value="TreeGrafter"/>
</dbReference>
<dbReference type="InterPro" id="IPR015590">
    <property type="entry name" value="Aldehyde_DH_dom"/>
</dbReference>